<evidence type="ECO:0000256" key="3">
    <source>
        <dbReference type="SAM" id="SignalP"/>
    </source>
</evidence>
<dbReference type="EMBL" id="JAJHUN010000008">
    <property type="protein sequence ID" value="KAJ4152715.1"/>
    <property type="molecule type" value="Genomic_DNA"/>
</dbReference>
<evidence type="ECO:0000313" key="5">
    <source>
        <dbReference type="Proteomes" id="UP001144673"/>
    </source>
</evidence>
<name>A0A9W8QBR5_AKAMU</name>
<comment type="caution">
    <text evidence="4">The sequence shown here is derived from an EMBL/GenBank/DDBJ whole genome shotgun (WGS) entry which is preliminary data.</text>
</comment>
<dbReference type="RefSeq" id="XP_056053373.1">
    <property type="nucleotide sequence ID" value="XM_056196200.1"/>
</dbReference>
<evidence type="ECO:0000313" key="4">
    <source>
        <dbReference type="EMBL" id="KAJ4152715.1"/>
    </source>
</evidence>
<proteinExistence type="inferred from homology"/>
<protein>
    <submittedName>
        <fullName evidence="4">Uncharacterized protein</fullName>
    </submittedName>
</protein>
<dbReference type="Pfam" id="PF04885">
    <property type="entry name" value="Stig1"/>
    <property type="match status" value="1"/>
</dbReference>
<feature type="chain" id="PRO_5040734562" evidence="3">
    <location>
        <begin position="23"/>
        <end position="298"/>
    </location>
</feature>
<evidence type="ECO:0000256" key="1">
    <source>
        <dbReference type="ARBA" id="ARBA00006010"/>
    </source>
</evidence>
<sequence length="298" mass="29924">MHTLQLPVSLALLTAIPAMVLGVTTTKACPQKTNGDNCARAVTGTRLGTAFESSARADCSSFLEQTATAGTVFVTNTVTTTTILNANTATIVTVKKRADATKTVPAYASACSGSARYASACSGWCITASTTTVTPTATVTSTVTVNQCARSTETVCNAACVDLQTDSQNCGTCGNACSASQTCSNGACIAKPYSCSNPSRCNNVTPCGNGGGACLCVSDTSGQTYCADVGGGCPSTGCSSTLECGKGSACIANSCCSTNFCARVDTCGVAAPQKRNGAVLDSGVWKGTTFGNFFQPGV</sequence>
<keyword evidence="2 3" id="KW-0732">Signal</keyword>
<comment type="similarity">
    <text evidence="1">Belongs to the STIG1 family.</text>
</comment>
<keyword evidence="5" id="KW-1185">Reference proteome</keyword>
<dbReference type="Proteomes" id="UP001144673">
    <property type="component" value="Chromosome 5"/>
</dbReference>
<accession>A0A9W8QBR5</accession>
<reference evidence="4" key="1">
    <citation type="journal article" date="2023" name="Access Microbiol">
        <title>De-novo genome assembly for Akanthomyces muscarius, a biocontrol agent of insect agricultural pests.</title>
        <authorList>
            <person name="Erdos Z."/>
            <person name="Studholme D.J."/>
            <person name="Raymond B."/>
            <person name="Sharma M."/>
        </authorList>
    </citation>
    <scope>NUCLEOTIDE SEQUENCE</scope>
    <source>
        <strain evidence="4">Ve6</strain>
    </source>
</reference>
<evidence type="ECO:0000256" key="2">
    <source>
        <dbReference type="ARBA" id="ARBA00022729"/>
    </source>
</evidence>
<dbReference type="KEGG" id="amus:LMH87_009239"/>
<dbReference type="GeneID" id="80896398"/>
<organism evidence="4 5">
    <name type="scientific">Akanthomyces muscarius</name>
    <name type="common">Entomopathogenic fungus</name>
    <name type="synonym">Lecanicillium muscarium</name>
    <dbReference type="NCBI Taxonomy" id="2231603"/>
    <lineage>
        <taxon>Eukaryota</taxon>
        <taxon>Fungi</taxon>
        <taxon>Dikarya</taxon>
        <taxon>Ascomycota</taxon>
        <taxon>Pezizomycotina</taxon>
        <taxon>Sordariomycetes</taxon>
        <taxon>Hypocreomycetidae</taxon>
        <taxon>Hypocreales</taxon>
        <taxon>Cordycipitaceae</taxon>
        <taxon>Akanthomyces</taxon>
    </lineage>
</organism>
<dbReference type="InterPro" id="IPR006969">
    <property type="entry name" value="Stig-like"/>
</dbReference>
<dbReference type="AlphaFoldDB" id="A0A9W8QBR5"/>
<feature type="signal peptide" evidence="3">
    <location>
        <begin position="1"/>
        <end position="22"/>
    </location>
</feature>
<gene>
    <name evidence="4" type="ORF">LMH87_009239</name>
</gene>